<dbReference type="GO" id="GO:0006518">
    <property type="term" value="P:peptide metabolic process"/>
    <property type="evidence" value="ECO:0007669"/>
    <property type="project" value="TreeGrafter"/>
</dbReference>
<reference evidence="5 6" key="1">
    <citation type="journal article" date="2015" name="Microbiome">
        <title>Genomic resolution of linkages in carbon, nitrogen, and sulfur cycling among widespread estuary sediment bacteria.</title>
        <authorList>
            <person name="Baker B.J."/>
            <person name="Lazar C.S."/>
            <person name="Teske A.P."/>
            <person name="Dick G.J."/>
        </authorList>
    </citation>
    <scope>NUCLEOTIDE SEQUENCE [LARGE SCALE GENOMIC DNA]</scope>
    <source>
        <strain evidence="5">SM23_60</strain>
    </source>
</reference>
<dbReference type="PANTHER" id="PTHR11532:SF57">
    <property type="entry name" value="CARBOXYPEPTIDASE D, B"/>
    <property type="match status" value="1"/>
</dbReference>
<name>A0A0S8GFX5_UNCW3</name>
<evidence type="ECO:0000259" key="4">
    <source>
        <dbReference type="PROSITE" id="PS52035"/>
    </source>
</evidence>
<dbReference type="PROSITE" id="PS52035">
    <property type="entry name" value="PEPTIDASE_M14"/>
    <property type="match status" value="1"/>
</dbReference>
<dbReference type="PRINTS" id="PR00765">
    <property type="entry name" value="CRBOXYPTASEA"/>
</dbReference>
<feature type="domain" description="Peptidase M14" evidence="4">
    <location>
        <begin position="79"/>
        <end position="337"/>
    </location>
</feature>
<dbReference type="InterPro" id="IPR057246">
    <property type="entry name" value="CARBOXYPEPT_ZN_1"/>
</dbReference>
<dbReference type="InterPro" id="IPR050753">
    <property type="entry name" value="Peptidase_M14_domain"/>
</dbReference>
<dbReference type="PANTHER" id="PTHR11532">
    <property type="entry name" value="PROTEASE M14 CARBOXYPEPTIDASE"/>
    <property type="match status" value="1"/>
</dbReference>
<dbReference type="GO" id="GO:0008270">
    <property type="term" value="F:zinc ion binding"/>
    <property type="evidence" value="ECO:0007669"/>
    <property type="project" value="InterPro"/>
</dbReference>
<dbReference type="InterPro" id="IPR008969">
    <property type="entry name" value="CarboxyPept-like_regulatory"/>
</dbReference>
<keyword evidence="2" id="KW-0325">Glycoprotein</keyword>
<dbReference type="Gene3D" id="3.40.630.10">
    <property type="entry name" value="Zn peptidases"/>
    <property type="match status" value="1"/>
</dbReference>
<dbReference type="SUPFAM" id="SSF49464">
    <property type="entry name" value="Carboxypeptidase regulatory domain-like"/>
    <property type="match status" value="1"/>
</dbReference>
<dbReference type="GO" id="GO:0005615">
    <property type="term" value="C:extracellular space"/>
    <property type="evidence" value="ECO:0007669"/>
    <property type="project" value="TreeGrafter"/>
</dbReference>
<dbReference type="GO" id="GO:0004181">
    <property type="term" value="F:metallocarboxypeptidase activity"/>
    <property type="evidence" value="ECO:0007669"/>
    <property type="project" value="InterPro"/>
</dbReference>
<accession>A0A0S8GFX5</accession>
<dbReference type="InterPro" id="IPR026444">
    <property type="entry name" value="Secre_tail"/>
</dbReference>
<sequence length="664" mass="73762">MTLSHAGQRVKLATVTLHTHHDIYDLSRQDITIIDAGKGFAKVLVGDAEIESLRAAGYSVDIIINDYQAFKDSTFERGFYHTYDQVYAVLDSFAQEYPGICRLDTLGFSVQGRAIWAMRVTDNPGVEENEPEIRLIGNMHGDEHIGTEVTLYFLRYLLTNYASSSRIQDLVNSREFWIAPTINPDGKVANTRENCNDVDLNRDYGFFWAGWGGSPSPNSQIETQVMVQHLEENDIVLEYNYHSAAEYVNYPWDYHPADPPDSQHIIDLSTLYAVTTGLTVTNGYDWYQVTGSLQDYTFGTTGSLAWTIETTEPANSSLIDQICYANRDALLLVCERAAWGIEGVVKDSLTGVPLLSRIEFLDPDRTCIYSDPHNGDFHKMIGQGTYDVMVFANGYAPKRIDSVVVPATGSTALGDVHLAPDSSVRYAFRVVLCRFRNHDTDNNKTRPRFALGPPDAQFFSLGQNGYVVLDMGAQTPVVDVPGNDFAVYEADDGVIDGYYVYVSNSWEGPWLWCDSTGGTAFFDLAVTGLSEARYVRIVDDADITTGPYAGFDLDAVQSFSSIGITEEVHTGEEQLHITLAPNPFRNSITLLCPVGSKQFSVVGIDIFDVGGRLIKQFDYPTIVQSNQIVWDGTDETGHTVPRGLYFIQIDLSGNVVTKKVVFVK</sequence>
<dbReference type="Pfam" id="PF00246">
    <property type="entry name" value="Peptidase_M14"/>
    <property type="match status" value="1"/>
</dbReference>
<dbReference type="Proteomes" id="UP000051096">
    <property type="component" value="Unassembled WGS sequence"/>
</dbReference>
<feature type="active site" description="Proton donor/acceptor" evidence="3">
    <location>
        <position position="309"/>
    </location>
</feature>
<evidence type="ECO:0000313" key="5">
    <source>
        <dbReference type="EMBL" id="KPK71394.1"/>
    </source>
</evidence>
<comment type="similarity">
    <text evidence="1 3">Belongs to the peptidase M14 family.</text>
</comment>
<dbReference type="GO" id="GO:0016485">
    <property type="term" value="P:protein processing"/>
    <property type="evidence" value="ECO:0007669"/>
    <property type="project" value="TreeGrafter"/>
</dbReference>
<dbReference type="EMBL" id="LJUO01000064">
    <property type="protein sequence ID" value="KPK71394.1"/>
    <property type="molecule type" value="Genomic_DNA"/>
</dbReference>
<dbReference type="InterPro" id="IPR000834">
    <property type="entry name" value="Peptidase_M14"/>
</dbReference>
<evidence type="ECO:0000256" key="2">
    <source>
        <dbReference type="ARBA" id="ARBA00023180"/>
    </source>
</evidence>
<organism evidence="5 6">
    <name type="scientific">candidate division WOR_3 bacterium SM23_60</name>
    <dbReference type="NCBI Taxonomy" id="1703780"/>
    <lineage>
        <taxon>Bacteria</taxon>
        <taxon>Bacteria division WOR-3</taxon>
    </lineage>
</organism>
<protein>
    <recommendedName>
        <fullName evidence="4">Peptidase M14 domain-containing protein</fullName>
    </recommendedName>
</protein>
<proteinExistence type="inferred from homology"/>
<dbReference type="Gene3D" id="2.60.40.4070">
    <property type="match status" value="1"/>
</dbReference>
<evidence type="ECO:0000313" key="6">
    <source>
        <dbReference type="Proteomes" id="UP000051096"/>
    </source>
</evidence>
<evidence type="ECO:0000256" key="3">
    <source>
        <dbReference type="PROSITE-ProRule" id="PRU01379"/>
    </source>
</evidence>
<gene>
    <name evidence="5" type="ORF">AMJ87_07320</name>
</gene>
<comment type="caution">
    <text evidence="5">The sequence shown here is derived from an EMBL/GenBank/DDBJ whole genome shotgun (WGS) entry which is preliminary data.</text>
</comment>
<evidence type="ECO:0000256" key="1">
    <source>
        <dbReference type="ARBA" id="ARBA00005988"/>
    </source>
</evidence>
<dbReference type="Gene3D" id="2.60.40.1120">
    <property type="entry name" value="Carboxypeptidase-like, regulatory domain"/>
    <property type="match status" value="1"/>
</dbReference>
<dbReference type="SMART" id="SM00631">
    <property type="entry name" value="Zn_pept"/>
    <property type="match status" value="1"/>
</dbReference>
<dbReference type="NCBIfam" id="TIGR04183">
    <property type="entry name" value="Por_Secre_tail"/>
    <property type="match status" value="1"/>
</dbReference>
<dbReference type="SUPFAM" id="SSF53187">
    <property type="entry name" value="Zn-dependent exopeptidases"/>
    <property type="match status" value="1"/>
</dbReference>
<dbReference type="PROSITE" id="PS00132">
    <property type="entry name" value="CARBOXYPEPT_ZN_1"/>
    <property type="match status" value="1"/>
</dbReference>
<dbReference type="AlphaFoldDB" id="A0A0S8GFX5"/>